<dbReference type="EMBL" id="CP059154">
    <property type="protein sequence ID" value="QLK24874.1"/>
    <property type="molecule type" value="Genomic_DNA"/>
</dbReference>
<evidence type="ECO:0000313" key="1">
    <source>
        <dbReference type="EMBL" id="QLK24874.1"/>
    </source>
</evidence>
<dbReference type="GeneID" id="56143984"/>
<accession>A0A7D6CN58</accession>
<dbReference type="Proteomes" id="UP000510869">
    <property type="component" value="Chromosome"/>
</dbReference>
<sequence>MTSSPPETETYEVTLSRDEQWVAHHVLSRRLDEALEIDEMPPEWTLELLATLEADGDTERLTGPQADRLYDELATYVDREETPERDVSDGSTVLDRLEVVREAEA</sequence>
<gene>
    <name evidence="1" type="ORF">HYG81_12225</name>
</gene>
<keyword evidence="2" id="KW-1185">Reference proteome</keyword>
<name>A0A7D6CN58_9EURY</name>
<evidence type="ECO:0000313" key="2">
    <source>
        <dbReference type="Proteomes" id="UP000510869"/>
    </source>
</evidence>
<dbReference type="AlphaFoldDB" id="A0A7D6CN58"/>
<dbReference type="RefSeq" id="WP_180840006.1">
    <property type="nucleotide sequence ID" value="NZ_CP059154.1"/>
</dbReference>
<protein>
    <submittedName>
        <fullName evidence="1">Uncharacterized protein</fullName>
    </submittedName>
</protein>
<proteinExistence type="predicted"/>
<dbReference type="InterPro" id="IPR057175">
    <property type="entry name" value="DUF7853"/>
</dbReference>
<dbReference type="OrthoDB" id="205738at2157"/>
<dbReference type="KEGG" id="nay:HYG81_12225"/>
<organism evidence="1 2">
    <name type="scientific">Natrinema zhouii</name>
    <dbReference type="NCBI Taxonomy" id="1710539"/>
    <lineage>
        <taxon>Archaea</taxon>
        <taxon>Methanobacteriati</taxon>
        <taxon>Methanobacteriota</taxon>
        <taxon>Stenosarchaea group</taxon>
        <taxon>Halobacteria</taxon>
        <taxon>Halobacteriales</taxon>
        <taxon>Natrialbaceae</taxon>
        <taxon>Natrinema</taxon>
    </lineage>
</organism>
<reference evidence="1 2" key="1">
    <citation type="submission" date="2020-07" db="EMBL/GenBank/DDBJ databases">
        <title>Natrinema (YPL30) sp. nov. and Haloterrigena xxxxxx (YPL8) sp. nov., isolated from a salt mine.</title>
        <authorList>
            <person name="Cui H."/>
        </authorList>
    </citation>
    <scope>NUCLEOTIDE SEQUENCE [LARGE SCALE GENOMIC DNA]</scope>
    <source>
        <strain evidence="1 2">YPL13</strain>
    </source>
</reference>
<dbReference type="Pfam" id="PF25251">
    <property type="entry name" value="DUF7853"/>
    <property type="match status" value="1"/>
</dbReference>